<proteinExistence type="predicted"/>
<dbReference type="RefSeq" id="WP_084519269.1">
    <property type="nucleotide sequence ID" value="NZ_QQAZ01000002.1"/>
</dbReference>
<keyword evidence="3" id="KW-1185">Reference proteome</keyword>
<feature type="domain" description="DUF4062" evidence="1">
    <location>
        <begin position="8"/>
        <end position="87"/>
    </location>
</feature>
<organism evidence="2 3">
    <name type="scientific">Nocardia mexicana</name>
    <dbReference type="NCBI Taxonomy" id="279262"/>
    <lineage>
        <taxon>Bacteria</taxon>
        <taxon>Bacillati</taxon>
        <taxon>Actinomycetota</taxon>
        <taxon>Actinomycetes</taxon>
        <taxon>Mycobacteriales</taxon>
        <taxon>Nocardiaceae</taxon>
        <taxon>Nocardia</taxon>
    </lineage>
</organism>
<evidence type="ECO:0000259" key="1">
    <source>
        <dbReference type="Pfam" id="PF13271"/>
    </source>
</evidence>
<reference evidence="2 3" key="1">
    <citation type="submission" date="2018-07" db="EMBL/GenBank/DDBJ databases">
        <title>Genomic Encyclopedia of Type Strains, Phase IV (KMG-IV): sequencing the most valuable type-strain genomes for metagenomic binning, comparative biology and taxonomic classification.</title>
        <authorList>
            <person name="Goeker M."/>
        </authorList>
    </citation>
    <scope>NUCLEOTIDE SEQUENCE [LARGE SCALE GENOMIC DNA]</scope>
    <source>
        <strain evidence="2 3">DSM 44952</strain>
    </source>
</reference>
<comment type="caution">
    <text evidence="2">The sequence shown here is derived from an EMBL/GenBank/DDBJ whole genome shotgun (WGS) entry which is preliminary data.</text>
</comment>
<name>A0A370HAN5_9NOCA</name>
<dbReference type="Pfam" id="PF13271">
    <property type="entry name" value="DUF4062"/>
    <property type="match status" value="1"/>
</dbReference>
<accession>A0A370HAN5</accession>
<evidence type="ECO:0000313" key="2">
    <source>
        <dbReference type="EMBL" id="RDI54006.1"/>
    </source>
</evidence>
<dbReference type="AlphaFoldDB" id="A0A370HAN5"/>
<dbReference type="InterPro" id="IPR025139">
    <property type="entry name" value="DUF4062"/>
</dbReference>
<evidence type="ECO:0000313" key="3">
    <source>
        <dbReference type="Proteomes" id="UP000255355"/>
    </source>
</evidence>
<dbReference type="EMBL" id="QQAZ01000002">
    <property type="protein sequence ID" value="RDI54006.1"/>
    <property type="molecule type" value="Genomic_DNA"/>
</dbReference>
<gene>
    <name evidence="2" type="ORF">DFR68_102127</name>
</gene>
<dbReference type="STRING" id="1210089.GCA_001613165_01666"/>
<dbReference type="Proteomes" id="UP000255355">
    <property type="component" value="Unassembled WGS sequence"/>
</dbReference>
<protein>
    <submittedName>
        <fullName evidence="2">Uncharacterized protein DUF4062</fullName>
    </submittedName>
</protein>
<dbReference type="OrthoDB" id="72299at2"/>
<sequence>MDRIYTAFVSSTYRDLIEERKLLQQNCLHVRTMPLGMEYFPSTGVGQWEAIIDCIKAADFSIFILAGRYGSIDPRTGISWTHREYRESRKLGKPSIVLMHRNIDSLPRGKVETNSASHKKLMTFRKEVMTDHECRTWETESELVSGLLASIDHMKENHSITGWVHATPDPVVTDESTFNRTVLLMDTTHRYERSNTAPDHLNLYYSTRRAIRCNLPQGVSTVPLAWSRASDKLMPFDPGNPPTLQLDAGTRTGPGTVVLRPARKNTGATYTADIAFDPPLRQHEEADFSVTGNFPNYRFGSASRLQQATEGTPLGTRSFDFYSFQISYPTREFRVTVNIPTNLGITALGPRHGYHGQMDLPQSVSQDDEYKMEEVDIDGIPHYSMQLRVTDPNYRRRYRLAWQLP</sequence>